<sequence>MSSYKDQGNEEFKKENYLKAAALYTKAIKEDPQNAVLFSNRSAALLKLNKVTKALEDAEACISLKPDWEKGYFRKGAVLEALDKLQEALDVYQAAARLGGGEGANKELAVKIRNLAKLLKFKTTHKEETLESLLLAAVAPAASAAAAANGASQPGGGRLAGFCRDMAAHALERVAESGATFPPSVHFLPGPGSAPHEEREEHVSAAAAFGSPELLGGFVSGMRAEAARLAAEAVVAVVPKAAVAYPQLWTRKGWPAAAGPKQQPGLFVQLEVRGGAGRRHAWFLPVRPDKTTETPVALNVEDFGLLPTLLG</sequence>
<dbReference type="SUPFAM" id="SSF48452">
    <property type="entry name" value="TPR-like"/>
    <property type="match status" value="1"/>
</dbReference>
<dbReference type="PANTHER" id="PTHR22904:SF523">
    <property type="entry name" value="STRESS-INDUCED-PHOSPHOPROTEIN 1"/>
    <property type="match status" value="1"/>
</dbReference>
<keyword evidence="1" id="KW-0677">Repeat</keyword>
<dbReference type="Gene3D" id="1.25.40.10">
    <property type="entry name" value="Tetratricopeptide repeat domain"/>
    <property type="match status" value="1"/>
</dbReference>
<accession>A0AAD3HQV6</accession>
<evidence type="ECO:0000256" key="1">
    <source>
        <dbReference type="ARBA" id="ARBA00022737"/>
    </source>
</evidence>
<reference evidence="3 4" key="1">
    <citation type="journal article" date="2021" name="Sci. Rep.">
        <title>Genome sequencing of the multicellular alga Astrephomene provides insights into convergent evolution of germ-soma differentiation.</title>
        <authorList>
            <person name="Yamashita S."/>
            <person name="Yamamoto K."/>
            <person name="Matsuzaki R."/>
            <person name="Suzuki S."/>
            <person name="Yamaguchi H."/>
            <person name="Hirooka S."/>
            <person name="Minakuchi Y."/>
            <person name="Miyagishima S."/>
            <person name="Kawachi M."/>
            <person name="Toyoda A."/>
            <person name="Nozaki H."/>
        </authorList>
    </citation>
    <scope>NUCLEOTIDE SEQUENCE [LARGE SCALE GENOMIC DNA]</scope>
    <source>
        <strain evidence="3 4">NIES-4017</strain>
    </source>
</reference>
<gene>
    <name evidence="3" type="ORF">Agub_g11317</name>
</gene>
<name>A0AAD3HQV6_9CHLO</name>
<evidence type="ECO:0000313" key="4">
    <source>
        <dbReference type="Proteomes" id="UP001054857"/>
    </source>
</evidence>
<evidence type="ECO:0000256" key="2">
    <source>
        <dbReference type="ARBA" id="ARBA00022803"/>
    </source>
</evidence>
<dbReference type="GO" id="GO:0051879">
    <property type="term" value="F:Hsp90 protein binding"/>
    <property type="evidence" value="ECO:0007669"/>
    <property type="project" value="TreeGrafter"/>
</dbReference>
<dbReference type="PANTHER" id="PTHR22904">
    <property type="entry name" value="TPR REPEAT CONTAINING PROTEIN"/>
    <property type="match status" value="1"/>
</dbReference>
<comment type="caution">
    <text evidence="3">The sequence shown here is derived from an EMBL/GenBank/DDBJ whole genome shotgun (WGS) entry which is preliminary data.</text>
</comment>
<keyword evidence="4" id="KW-1185">Reference proteome</keyword>
<protein>
    <submittedName>
        <fullName evidence="3">Uncharacterized protein</fullName>
    </submittedName>
</protein>
<dbReference type="EMBL" id="BMAR01000029">
    <property type="protein sequence ID" value="GFR49295.1"/>
    <property type="molecule type" value="Genomic_DNA"/>
</dbReference>
<dbReference type="InterPro" id="IPR011990">
    <property type="entry name" value="TPR-like_helical_dom_sf"/>
</dbReference>
<dbReference type="AlphaFoldDB" id="A0AAD3HQV6"/>
<dbReference type="Proteomes" id="UP001054857">
    <property type="component" value="Unassembled WGS sequence"/>
</dbReference>
<evidence type="ECO:0000313" key="3">
    <source>
        <dbReference type="EMBL" id="GFR49295.1"/>
    </source>
</evidence>
<proteinExistence type="predicted"/>
<organism evidence="3 4">
    <name type="scientific">Astrephomene gubernaculifera</name>
    <dbReference type="NCBI Taxonomy" id="47775"/>
    <lineage>
        <taxon>Eukaryota</taxon>
        <taxon>Viridiplantae</taxon>
        <taxon>Chlorophyta</taxon>
        <taxon>core chlorophytes</taxon>
        <taxon>Chlorophyceae</taxon>
        <taxon>CS clade</taxon>
        <taxon>Chlamydomonadales</taxon>
        <taxon>Astrephomenaceae</taxon>
        <taxon>Astrephomene</taxon>
    </lineage>
</organism>
<keyword evidence="2" id="KW-0802">TPR repeat</keyword>
<dbReference type="InterPro" id="IPR019734">
    <property type="entry name" value="TPR_rpt"/>
</dbReference>
<dbReference type="SMART" id="SM00028">
    <property type="entry name" value="TPR"/>
    <property type="match status" value="3"/>
</dbReference>